<dbReference type="GO" id="GO:0035556">
    <property type="term" value="P:intracellular signal transduction"/>
    <property type="evidence" value="ECO:0007669"/>
    <property type="project" value="InterPro"/>
</dbReference>
<dbReference type="OrthoDB" id="9874312at2759"/>
<evidence type="ECO:0000256" key="2">
    <source>
        <dbReference type="SAM" id="Phobius"/>
    </source>
</evidence>
<name>A0A8T2J9N3_9PIPI</name>
<evidence type="ECO:0008006" key="5">
    <source>
        <dbReference type="Google" id="ProtNLM"/>
    </source>
</evidence>
<accession>A0A8T2J9N3</accession>
<comment type="caution">
    <text evidence="3">The sequence shown here is derived from an EMBL/GenBank/DDBJ whole genome shotgun (WGS) entry which is preliminary data.</text>
</comment>
<reference evidence="3" key="1">
    <citation type="thesis" date="2020" institute="ProQuest LLC" country="789 East Eisenhower Parkway, Ann Arbor, MI, USA">
        <title>Comparative Genomics and Chromosome Evolution.</title>
        <authorList>
            <person name="Mudd A.B."/>
        </authorList>
    </citation>
    <scope>NUCLEOTIDE SEQUENCE</scope>
    <source>
        <strain evidence="3">Female2</strain>
        <tissue evidence="3">Blood</tissue>
    </source>
</reference>
<keyword evidence="2" id="KW-1133">Transmembrane helix</keyword>
<evidence type="ECO:0000313" key="4">
    <source>
        <dbReference type="Proteomes" id="UP000812440"/>
    </source>
</evidence>
<sequence>MAPLLQEFAGSQISDLNGERVLYVAWGGLATVSTIVFISVLLFLCSSCYREKKKKQTGDHENLMAAPSDKETFSHSITSLGTEPLVSSYRNGAISNGDVSEDSTIACFQTYEDVQSSLPDLCDLQDCTGKSTRCNQSRELPRIPPESDLETIHSGGGEESDAVLGNEGPYEVLKESSSHENIIEDSLYETVKEIKYALTSKEENDRSLDIDTHHGSPKMQESRIEGGAEYASVDHNRKSRHSINTQSAGSTPTSLDDDIPPPLPKKLLDENENVQSKEAEMEAETKDSEENLEGAMEEYKRQSSISYKSREEDPCLTEEDISAMYSTVAKNGQSLQLQDEIPHYSYIQDVAQDMSPTSFNGTYASMTDIEKSPSLIPVAQALDIESFENDPDYEAIANLSREEDRTMLYSGAPILTQGESDYESIGDLVHNGDYTRL</sequence>
<dbReference type="GO" id="GO:0045121">
    <property type="term" value="C:membrane raft"/>
    <property type="evidence" value="ECO:0007669"/>
    <property type="project" value="InterPro"/>
</dbReference>
<gene>
    <name evidence="3" type="ORF">GDO86_010905</name>
</gene>
<dbReference type="EMBL" id="JAACNH010000005">
    <property type="protein sequence ID" value="KAG8441898.1"/>
    <property type="molecule type" value="Genomic_DNA"/>
</dbReference>
<dbReference type="AlphaFoldDB" id="A0A8T2J9N3"/>
<feature type="transmembrane region" description="Helical" evidence="2">
    <location>
        <begin position="23"/>
        <end position="45"/>
    </location>
</feature>
<dbReference type="EMBL" id="JAACNH010000005">
    <property type="protein sequence ID" value="KAG8441900.1"/>
    <property type="molecule type" value="Genomic_DNA"/>
</dbReference>
<dbReference type="GO" id="GO:0042169">
    <property type="term" value="F:SH2 domain binding"/>
    <property type="evidence" value="ECO:0007669"/>
    <property type="project" value="TreeGrafter"/>
</dbReference>
<dbReference type="InterPro" id="IPR032748">
    <property type="entry name" value="PAG"/>
</dbReference>
<evidence type="ECO:0000313" key="3">
    <source>
        <dbReference type="EMBL" id="KAG8441899.1"/>
    </source>
</evidence>
<dbReference type="Pfam" id="PF15347">
    <property type="entry name" value="PAG"/>
    <property type="match status" value="1"/>
</dbReference>
<dbReference type="PANTHER" id="PTHR16322">
    <property type="entry name" value="PHOSPHOPROTEIN ASSOCIATED WITH GLYCOSPHINGOLIPID-ENRICHED MICRODOMAINS 1"/>
    <property type="match status" value="1"/>
</dbReference>
<keyword evidence="2" id="KW-0472">Membrane</keyword>
<dbReference type="Proteomes" id="UP000812440">
    <property type="component" value="Chromosome 6"/>
</dbReference>
<feature type="region of interest" description="Disordered" evidence="1">
    <location>
        <begin position="133"/>
        <end position="165"/>
    </location>
</feature>
<organism evidence="3 4">
    <name type="scientific">Hymenochirus boettgeri</name>
    <name type="common">Congo dwarf clawed frog</name>
    <dbReference type="NCBI Taxonomy" id="247094"/>
    <lineage>
        <taxon>Eukaryota</taxon>
        <taxon>Metazoa</taxon>
        <taxon>Chordata</taxon>
        <taxon>Craniata</taxon>
        <taxon>Vertebrata</taxon>
        <taxon>Euteleostomi</taxon>
        <taxon>Amphibia</taxon>
        <taxon>Batrachia</taxon>
        <taxon>Anura</taxon>
        <taxon>Pipoidea</taxon>
        <taxon>Pipidae</taxon>
        <taxon>Pipinae</taxon>
        <taxon>Hymenochirus</taxon>
    </lineage>
</organism>
<proteinExistence type="predicted"/>
<feature type="compositionally biased region" description="Basic and acidic residues" evidence="1">
    <location>
        <begin position="275"/>
        <end position="289"/>
    </location>
</feature>
<dbReference type="PANTHER" id="PTHR16322:SF0">
    <property type="entry name" value="PHOSPHOPROTEIN ASSOCIATED WITH GLYCOSPHINGOLIPID-ENRICHED MICRODOMAINS 1"/>
    <property type="match status" value="1"/>
</dbReference>
<feature type="compositionally biased region" description="Polar residues" evidence="1">
    <location>
        <begin position="242"/>
        <end position="254"/>
    </location>
</feature>
<protein>
    <recommendedName>
        <fullName evidence="5">Phosphoprotein membrane anchor with glycosphingolipid microdomains 1</fullName>
    </recommendedName>
</protein>
<feature type="compositionally biased region" description="Basic and acidic residues" evidence="1">
    <location>
        <begin position="203"/>
        <end position="236"/>
    </location>
</feature>
<dbReference type="GO" id="GO:0005886">
    <property type="term" value="C:plasma membrane"/>
    <property type="evidence" value="ECO:0007669"/>
    <property type="project" value="InterPro"/>
</dbReference>
<dbReference type="EMBL" id="JAACNH010000005">
    <property type="protein sequence ID" value="KAG8441899.1"/>
    <property type="molecule type" value="Genomic_DNA"/>
</dbReference>
<keyword evidence="4" id="KW-1185">Reference proteome</keyword>
<feature type="region of interest" description="Disordered" evidence="1">
    <location>
        <begin position="203"/>
        <end position="313"/>
    </location>
</feature>
<evidence type="ECO:0000256" key="1">
    <source>
        <dbReference type="SAM" id="MobiDB-lite"/>
    </source>
</evidence>
<keyword evidence="2" id="KW-0812">Transmembrane</keyword>
<dbReference type="GO" id="GO:0050868">
    <property type="term" value="P:negative regulation of T cell activation"/>
    <property type="evidence" value="ECO:0007669"/>
    <property type="project" value="InterPro"/>
</dbReference>